<organism evidence="3 4">
    <name type="scientific">Sinorhizobium medicae</name>
    <dbReference type="NCBI Taxonomy" id="110321"/>
    <lineage>
        <taxon>Bacteria</taxon>
        <taxon>Pseudomonadati</taxon>
        <taxon>Pseudomonadota</taxon>
        <taxon>Alphaproteobacteria</taxon>
        <taxon>Hyphomicrobiales</taxon>
        <taxon>Rhizobiaceae</taxon>
        <taxon>Sinorhizobium/Ensifer group</taxon>
        <taxon>Sinorhizobium</taxon>
    </lineage>
</organism>
<proteinExistence type="predicted"/>
<feature type="domain" description="Tyr recombinase" evidence="2">
    <location>
        <begin position="163"/>
        <end position="362"/>
    </location>
</feature>
<dbReference type="Gene3D" id="1.10.443.10">
    <property type="entry name" value="Intergrase catalytic core"/>
    <property type="match status" value="1"/>
</dbReference>
<evidence type="ECO:0000259" key="2">
    <source>
        <dbReference type="PROSITE" id="PS51898"/>
    </source>
</evidence>
<evidence type="ECO:0000313" key="4">
    <source>
        <dbReference type="Proteomes" id="UP001190825"/>
    </source>
</evidence>
<dbReference type="EMBL" id="NBUC01000065">
    <property type="protein sequence ID" value="PLU04523.1"/>
    <property type="molecule type" value="Genomic_DNA"/>
</dbReference>
<dbReference type="SUPFAM" id="SSF56349">
    <property type="entry name" value="DNA breaking-rejoining enzymes"/>
    <property type="match status" value="1"/>
</dbReference>
<evidence type="ECO:0000313" key="3">
    <source>
        <dbReference type="EMBL" id="PLU04523.1"/>
    </source>
</evidence>
<sequence>MASQRKLRGNMFWRFRSPDGALDKVLPGEPGDECFAIAYRKWEKVLNGTSAEIVEIGHGVVAKSFAHAERLMLKTEFWNKLDEPSKKLNQRHITKFLDDYVTEDDALKWKDVLVENLSIRYMRKYLDRQAREKSSGHAKHMLTAIRKLMKAAVYEEWIEFDITNPHLSYVADATDGHLAWPDEYRMMFEEKHPIGTQARTAYAMASCLGNRISDVATIEWAHLVKERVRMPSGLVIEVEAFHFRQQKNRKRTGGKEMFLLVTDELAEALAPLDRTEGGTVLKTSFGKPYSKAGLGNRFRDWRREAGIPEGYSMHGLRKALGIDLVIQGVSTRHLMDVLGHSNPTEAETYSRQANSRTLTTDALMTLQAKKPQKLRVVK</sequence>
<dbReference type="Pfam" id="PF00589">
    <property type="entry name" value="Phage_integrase"/>
    <property type="match status" value="1"/>
</dbReference>
<dbReference type="InterPro" id="IPR011010">
    <property type="entry name" value="DNA_brk_join_enz"/>
</dbReference>
<keyword evidence="4" id="KW-1185">Reference proteome</keyword>
<dbReference type="InterPro" id="IPR013762">
    <property type="entry name" value="Integrase-like_cat_sf"/>
</dbReference>
<accession>A0ABX4TML6</accession>
<keyword evidence="1" id="KW-0233">DNA recombination</keyword>
<dbReference type="PROSITE" id="PS51898">
    <property type="entry name" value="TYR_RECOMBINASE"/>
    <property type="match status" value="1"/>
</dbReference>
<evidence type="ECO:0000256" key="1">
    <source>
        <dbReference type="ARBA" id="ARBA00023172"/>
    </source>
</evidence>
<dbReference type="InterPro" id="IPR002104">
    <property type="entry name" value="Integrase_catalytic"/>
</dbReference>
<reference evidence="3 4" key="1">
    <citation type="journal article" date="2018" name="FEMS Microbiol. Ecol.">
        <title>Co-invading symbiotic mutualists of Medicago polymorpha retain high ancestral diversity and contain diverse accessory genomes.</title>
        <authorList>
            <person name="Porter S.S."/>
            <person name="Faber-Hammond J.J."/>
            <person name="Friesen M.L."/>
        </authorList>
    </citation>
    <scope>NUCLEOTIDE SEQUENCE [LARGE SCALE GENOMIC DNA]</scope>
    <source>
        <strain evidence="3 4">Str16</strain>
    </source>
</reference>
<name>A0ABX4TML6_9HYPH</name>
<dbReference type="Proteomes" id="UP001190825">
    <property type="component" value="Unassembled WGS sequence"/>
</dbReference>
<comment type="caution">
    <text evidence="3">The sequence shown here is derived from an EMBL/GenBank/DDBJ whole genome shotgun (WGS) entry which is preliminary data.</text>
</comment>
<protein>
    <recommendedName>
        <fullName evidence="2">Tyr recombinase domain-containing protein</fullName>
    </recommendedName>
</protein>
<gene>
    <name evidence="3" type="ORF">BMJ33_11705</name>
</gene>